<comment type="caution">
    <text evidence="8">The sequence shown here is derived from an EMBL/GenBank/DDBJ whole genome shotgun (WGS) entry which is preliminary data.</text>
</comment>
<proteinExistence type="predicted"/>
<dbReference type="GO" id="GO:0008610">
    <property type="term" value="P:lipid biosynthetic process"/>
    <property type="evidence" value="ECO:0007669"/>
    <property type="project" value="InterPro"/>
</dbReference>
<dbReference type="Proteomes" id="UP000827284">
    <property type="component" value="Unassembled WGS sequence"/>
</dbReference>
<protein>
    <submittedName>
        <fullName evidence="8">Delta7-sterol 5-desaturase</fullName>
    </submittedName>
</protein>
<feature type="compositionally biased region" description="Basic residues" evidence="5">
    <location>
        <begin position="431"/>
        <end position="443"/>
    </location>
</feature>
<evidence type="ECO:0000256" key="6">
    <source>
        <dbReference type="SAM" id="Phobius"/>
    </source>
</evidence>
<feature type="region of interest" description="Disordered" evidence="5">
    <location>
        <begin position="416"/>
        <end position="443"/>
    </location>
</feature>
<evidence type="ECO:0000256" key="5">
    <source>
        <dbReference type="SAM" id="MobiDB-lite"/>
    </source>
</evidence>
<dbReference type="AlphaFoldDB" id="A0A9P3H9Q8"/>
<dbReference type="EMBL" id="BQFW01000007">
    <property type="protein sequence ID" value="GJJ72676.1"/>
    <property type="molecule type" value="Genomic_DNA"/>
</dbReference>
<dbReference type="GO" id="GO:0016491">
    <property type="term" value="F:oxidoreductase activity"/>
    <property type="evidence" value="ECO:0007669"/>
    <property type="project" value="InterPro"/>
</dbReference>
<evidence type="ECO:0000256" key="4">
    <source>
        <dbReference type="ARBA" id="ARBA00023136"/>
    </source>
</evidence>
<evidence type="ECO:0000256" key="3">
    <source>
        <dbReference type="ARBA" id="ARBA00022989"/>
    </source>
</evidence>
<evidence type="ECO:0000256" key="1">
    <source>
        <dbReference type="ARBA" id="ARBA00004370"/>
    </source>
</evidence>
<sequence>MDFVLEQTDEHLLNALYPRFPAIPIPDLVAGIAAIPSWSDLQAQLASSSSSPLETISSIISNVVSSSTASGQTLANLPPDNIVRQVLSLLTLTYMGALFMYFTFSTLSYYFVFDKAHQKHPKYLKNQVKLEIQMSMKALPGIAIMTMPWFLGEARGWSRLYKHIYLRDSILAATEAAKGASATFNPPASSIQETFAAVMSSNTGFNATVAAAEAAAASLAAAQATADATIAARAAYFGPLAPLVAPLMDGWGYVAVTVITFLLFTDFGIYWIHRWLHHPILYKRLHKPHHKWIVPTPFSSHAFHFMDGYSQSVPYHLFVYLVPMHQFVYLGMFTFVNLWSVMIHDGEYLVSNPAINSAAHHSVHHLYFNYNYGQYFTLWDRVGGSYRKPSEEQYNSKVRMDQTTWKKQAKEVDAFDEFGKPTDASDESMKPKHQLKKTATKAL</sequence>
<feature type="transmembrane region" description="Helical" evidence="6">
    <location>
        <begin position="250"/>
        <end position="272"/>
    </location>
</feature>
<feature type="transmembrane region" description="Helical" evidence="6">
    <location>
        <begin position="86"/>
        <end position="113"/>
    </location>
</feature>
<accession>A0A9P3H9Q8</accession>
<dbReference type="OrthoDB" id="6354873at2759"/>
<feature type="domain" description="Fatty acid hydroxylase" evidence="7">
    <location>
        <begin position="259"/>
        <end position="384"/>
    </location>
</feature>
<evidence type="ECO:0000256" key="2">
    <source>
        <dbReference type="ARBA" id="ARBA00022692"/>
    </source>
</evidence>
<dbReference type="PANTHER" id="PTHR11863">
    <property type="entry name" value="STEROL DESATURASE"/>
    <property type="match status" value="1"/>
</dbReference>
<evidence type="ECO:0000313" key="8">
    <source>
        <dbReference type="EMBL" id="GJJ72676.1"/>
    </source>
</evidence>
<dbReference type="GO" id="GO:0016020">
    <property type="term" value="C:membrane"/>
    <property type="evidence" value="ECO:0007669"/>
    <property type="project" value="UniProtKB-SubCell"/>
</dbReference>
<organism evidence="8 9">
    <name type="scientific">Entomortierella parvispora</name>
    <dbReference type="NCBI Taxonomy" id="205924"/>
    <lineage>
        <taxon>Eukaryota</taxon>
        <taxon>Fungi</taxon>
        <taxon>Fungi incertae sedis</taxon>
        <taxon>Mucoromycota</taxon>
        <taxon>Mortierellomycotina</taxon>
        <taxon>Mortierellomycetes</taxon>
        <taxon>Mortierellales</taxon>
        <taxon>Mortierellaceae</taxon>
        <taxon>Entomortierella</taxon>
    </lineage>
</organism>
<keyword evidence="2 6" id="KW-0812">Transmembrane</keyword>
<evidence type="ECO:0000313" key="9">
    <source>
        <dbReference type="Proteomes" id="UP000827284"/>
    </source>
</evidence>
<evidence type="ECO:0000259" key="7">
    <source>
        <dbReference type="Pfam" id="PF04116"/>
    </source>
</evidence>
<dbReference type="Pfam" id="PF04116">
    <property type="entry name" value="FA_hydroxylase"/>
    <property type="match status" value="1"/>
</dbReference>
<gene>
    <name evidence="8" type="ORF">EMPS_05034</name>
</gene>
<name>A0A9P3H9Q8_9FUNG</name>
<reference evidence="8" key="2">
    <citation type="journal article" date="2022" name="Microbiol. Resour. Announc.">
        <title>Whole-Genome Sequence of Entomortierella parvispora E1425, a Mucoromycotan Fungus Associated with Burkholderiaceae-Related Endosymbiotic Bacteria.</title>
        <authorList>
            <person name="Herlambang A."/>
            <person name="Guo Y."/>
            <person name="Takashima Y."/>
            <person name="Narisawa K."/>
            <person name="Ohta H."/>
            <person name="Nishizawa T."/>
        </authorList>
    </citation>
    <scope>NUCLEOTIDE SEQUENCE</scope>
    <source>
        <strain evidence="8">E1425</strain>
    </source>
</reference>
<keyword evidence="4 6" id="KW-0472">Membrane</keyword>
<keyword evidence="3 6" id="KW-1133">Transmembrane helix</keyword>
<dbReference type="InterPro" id="IPR006694">
    <property type="entry name" value="Fatty_acid_hydroxylase"/>
</dbReference>
<feature type="transmembrane region" description="Helical" evidence="6">
    <location>
        <begin position="317"/>
        <end position="339"/>
    </location>
</feature>
<reference evidence="8" key="1">
    <citation type="submission" date="2021-11" db="EMBL/GenBank/DDBJ databases">
        <authorList>
            <person name="Herlambang A."/>
            <person name="Guo Y."/>
            <person name="Takashima Y."/>
            <person name="Nishizawa T."/>
        </authorList>
    </citation>
    <scope>NUCLEOTIDE SEQUENCE</scope>
    <source>
        <strain evidence="8">E1425</strain>
    </source>
</reference>
<keyword evidence="9" id="KW-1185">Reference proteome</keyword>
<dbReference type="GO" id="GO:0005506">
    <property type="term" value="F:iron ion binding"/>
    <property type="evidence" value="ECO:0007669"/>
    <property type="project" value="InterPro"/>
</dbReference>
<dbReference type="InterPro" id="IPR050307">
    <property type="entry name" value="Sterol_Desaturase_Related"/>
</dbReference>
<comment type="subcellular location">
    <subcellularLocation>
        <location evidence="1">Membrane</location>
    </subcellularLocation>
</comment>